<organism evidence="1">
    <name type="scientific">bioreactor metagenome</name>
    <dbReference type="NCBI Taxonomy" id="1076179"/>
    <lineage>
        <taxon>unclassified sequences</taxon>
        <taxon>metagenomes</taxon>
        <taxon>ecological metagenomes</taxon>
    </lineage>
</organism>
<protein>
    <submittedName>
        <fullName evidence="1">Uncharacterized protein</fullName>
    </submittedName>
</protein>
<evidence type="ECO:0000313" key="1">
    <source>
        <dbReference type="EMBL" id="MPN43554.1"/>
    </source>
</evidence>
<comment type="caution">
    <text evidence="1">The sequence shown here is derived from an EMBL/GenBank/DDBJ whole genome shotgun (WGS) entry which is preliminary data.</text>
</comment>
<name>A0A645I560_9ZZZZ</name>
<dbReference type="AlphaFoldDB" id="A0A645I560"/>
<reference evidence="1" key="1">
    <citation type="submission" date="2019-08" db="EMBL/GenBank/DDBJ databases">
        <authorList>
            <person name="Kucharzyk K."/>
            <person name="Murdoch R.W."/>
            <person name="Higgins S."/>
            <person name="Loffler F."/>
        </authorList>
    </citation>
    <scope>NUCLEOTIDE SEQUENCE</scope>
</reference>
<gene>
    <name evidence="1" type="ORF">SDC9_191114</name>
</gene>
<dbReference type="EMBL" id="VSSQ01102019">
    <property type="protein sequence ID" value="MPN43554.1"/>
    <property type="molecule type" value="Genomic_DNA"/>
</dbReference>
<proteinExistence type="predicted"/>
<sequence length="84" mass="9775">MDQKNINMKIKNVTIDKKTSTMKNVIIINHAAKSTSMHTAIQRAHVLMAYYLNVIMEPWLRFQQLQYQAQDLITGMKGHLVVFQ</sequence>
<accession>A0A645I560</accession>